<evidence type="ECO:0000313" key="5">
    <source>
        <dbReference type="Proteomes" id="UP001174936"/>
    </source>
</evidence>
<reference evidence="4" key="1">
    <citation type="submission" date="2023-06" db="EMBL/GenBank/DDBJ databases">
        <title>Genome-scale phylogeny and comparative genomics of the fungal order Sordariales.</title>
        <authorList>
            <consortium name="Lawrence Berkeley National Laboratory"/>
            <person name="Hensen N."/>
            <person name="Bonometti L."/>
            <person name="Westerberg I."/>
            <person name="Brannstrom I.O."/>
            <person name="Guillou S."/>
            <person name="Cros-Aarteil S."/>
            <person name="Calhoun S."/>
            <person name="Haridas S."/>
            <person name="Kuo A."/>
            <person name="Mondo S."/>
            <person name="Pangilinan J."/>
            <person name="Riley R."/>
            <person name="Labutti K."/>
            <person name="Andreopoulos B."/>
            <person name="Lipzen A."/>
            <person name="Chen C."/>
            <person name="Yanf M."/>
            <person name="Daum C."/>
            <person name="Ng V."/>
            <person name="Clum A."/>
            <person name="Steindorff A."/>
            <person name="Ohm R."/>
            <person name="Martin F."/>
            <person name="Silar P."/>
            <person name="Natvig D."/>
            <person name="Lalanne C."/>
            <person name="Gautier V."/>
            <person name="Ament-Velasquez S.L."/>
            <person name="Kruys A."/>
            <person name="Hutchinson M.I."/>
            <person name="Powell A.J."/>
            <person name="Barry K."/>
            <person name="Miller A.N."/>
            <person name="Grigoriev I.V."/>
            <person name="Debuchy R."/>
            <person name="Gladieux P."/>
            <person name="Thoren M.H."/>
            <person name="Johannesson H."/>
        </authorList>
    </citation>
    <scope>NUCLEOTIDE SEQUENCE</scope>
    <source>
        <strain evidence="4">SMH2532-1</strain>
    </source>
</reference>
<feature type="compositionally biased region" description="Basic and acidic residues" evidence="2">
    <location>
        <begin position="556"/>
        <end position="565"/>
    </location>
</feature>
<dbReference type="InterPro" id="IPR013087">
    <property type="entry name" value="Znf_C2H2_type"/>
</dbReference>
<dbReference type="SMART" id="SM00355">
    <property type="entry name" value="ZnF_C2H2"/>
    <property type="match status" value="6"/>
</dbReference>
<comment type="caution">
    <text evidence="4">The sequence shown here is derived from an EMBL/GenBank/DDBJ whole genome shotgun (WGS) entry which is preliminary data.</text>
</comment>
<dbReference type="PROSITE" id="PS00028">
    <property type="entry name" value="ZINC_FINGER_C2H2_1"/>
    <property type="match status" value="3"/>
</dbReference>
<gene>
    <name evidence="4" type="ORF">B0T16DRAFT_177199</name>
</gene>
<dbReference type="AlphaFoldDB" id="A0AA39XZD5"/>
<dbReference type="GO" id="GO:0008270">
    <property type="term" value="F:zinc ion binding"/>
    <property type="evidence" value="ECO:0007669"/>
    <property type="project" value="UniProtKB-KW"/>
</dbReference>
<dbReference type="Gene3D" id="3.30.160.60">
    <property type="entry name" value="Classic Zinc Finger"/>
    <property type="match status" value="2"/>
</dbReference>
<dbReference type="InterPro" id="IPR036236">
    <property type="entry name" value="Znf_C2H2_sf"/>
</dbReference>
<name>A0AA39XZD5_9PEZI</name>
<feature type="region of interest" description="Disordered" evidence="2">
    <location>
        <begin position="439"/>
        <end position="458"/>
    </location>
</feature>
<sequence length="914" mass="102759">MAQQIRYSQGEQGSPFTMTSHSAPGGLAPESPDSFTMDPLSQRTEMEPFRQYGLLAGQDQFGDYLRAVSHSHPGLPQDFGRNGSLPIMQFMRDAPWDPIRANVPEKPPFKSRQQGPPPYMDYQNCTQHRDTNVPSEYGADSGFYSLASVAESLARKSVVDSVYGDPDRGTETQSFVQNLSDLQLQSQHSKTHDSVSVASEHRRRDPWGSQRSPANPERISLICPTCKASVKTKAELNKHKLRHDKPFHCDVPGCSRKLGFGTQNDLARHQKSVHGADGIKYRCTEGACKSKQKNWPRADNFKQHLKRVHEIDINPDMDLSWYEYKLSRSEDLACLGTSEAQADMSTHTEWMGMDQSRGSSGPPSGEIGYSHLAPALEPPHHHHQGLVDDHGPSRPLGMVEPEPETQQASLDNGHLQLGMHPALSRFGSHQRDAHDIRVAPPAEIYQGHRPSETGVLRPSDLMTTTSQRHSMELGPSTQYVPIDKESQERPHGEDVRSRDPLEEQPLAEESGQGTPEEDLARNPSPLTLPEEDDSEDADGEVDATDAINDVRTLFPEYERAADSHVKVSHSPCPPKEPSPSETTSAKDLPSDLTVDDLVKLMDKMDKSVLEKLISKLGYQKAKEDEVKDPESPPKPAVSSEKEGADIPCKETRCLKKFKRPCELKKHMKRHEKPYACTHSDCDKRFGSKNDWKRHENSQHIQLEFWKCAEKLKDSLSPSPACGKICHRRETFKNHLDKDHGITDAKTVEKRCTDCRNGRNFESRFWCGFCEKTIEFGKNGGLAWSERFDHIDAHFTGKDGPKKDIKDWKSIELEPLETFEAILPPEPRVAACEDLDQTPSPRKRRLDGAAPSSQSKRIKSGGSRKGDHRKESVIWFCCCCEGYWRHAVTTRCMDPDCGHDYCPRCDIEVRPKPSE</sequence>
<dbReference type="PROSITE" id="PS50157">
    <property type="entry name" value="ZINC_FINGER_C2H2_2"/>
    <property type="match status" value="2"/>
</dbReference>
<feature type="domain" description="C2H2-type" evidence="3">
    <location>
        <begin position="674"/>
        <end position="699"/>
    </location>
</feature>
<proteinExistence type="predicted"/>
<feature type="region of interest" description="Disordered" evidence="2">
    <location>
        <begin position="351"/>
        <end position="407"/>
    </location>
</feature>
<dbReference type="SUPFAM" id="SSF57667">
    <property type="entry name" value="beta-beta-alpha zinc fingers"/>
    <property type="match status" value="1"/>
</dbReference>
<dbReference type="Proteomes" id="UP001174936">
    <property type="component" value="Unassembled WGS sequence"/>
</dbReference>
<feature type="domain" description="C2H2-type" evidence="3">
    <location>
        <begin position="646"/>
        <end position="675"/>
    </location>
</feature>
<evidence type="ECO:0000259" key="3">
    <source>
        <dbReference type="PROSITE" id="PS50157"/>
    </source>
</evidence>
<feature type="compositionally biased region" description="Basic and acidic residues" evidence="2">
    <location>
        <begin position="620"/>
        <end position="631"/>
    </location>
</feature>
<evidence type="ECO:0000256" key="2">
    <source>
        <dbReference type="SAM" id="MobiDB-lite"/>
    </source>
</evidence>
<feature type="region of interest" description="Disordered" evidence="2">
    <location>
        <begin position="832"/>
        <end position="865"/>
    </location>
</feature>
<feature type="compositionally biased region" description="Basic and acidic residues" evidence="2">
    <location>
        <begin position="482"/>
        <end position="501"/>
    </location>
</feature>
<protein>
    <recommendedName>
        <fullName evidence="3">C2H2-type domain-containing protein</fullName>
    </recommendedName>
</protein>
<organism evidence="4 5">
    <name type="scientific">Cercophora newfieldiana</name>
    <dbReference type="NCBI Taxonomy" id="92897"/>
    <lineage>
        <taxon>Eukaryota</taxon>
        <taxon>Fungi</taxon>
        <taxon>Dikarya</taxon>
        <taxon>Ascomycota</taxon>
        <taxon>Pezizomycotina</taxon>
        <taxon>Sordariomycetes</taxon>
        <taxon>Sordariomycetidae</taxon>
        <taxon>Sordariales</taxon>
        <taxon>Lasiosphaeriaceae</taxon>
        <taxon>Cercophora</taxon>
    </lineage>
</organism>
<evidence type="ECO:0000256" key="1">
    <source>
        <dbReference type="PROSITE-ProRule" id="PRU00042"/>
    </source>
</evidence>
<dbReference type="EMBL" id="JAULSV010000005">
    <property type="protein sequence ID" value="KAK0643112.1"/>
    <property type="molecule type" value="Genomic_DNA"/>
</dbReference>
<feature type="region of interest" description="Disordered" evidence="2">
    <location>
        <begin position="104"/>
        <end position="129"/>
    </location>
</feature>
<dbReference type="PANTHER" id="PTHR35391:SF3">
    <property type="entry name" value="FINGER DOMAIN PROTEIN, PUTATIVE (AFU_ORTHOLOGUE AFUA_8G04300)-RELATED"/>
    <property type="match status" value="1"/>
</dbReference>
<feature type="region of interest" description="Disordered" evidence="2">
    <location>
        <begin position="464"/>
        <end position="591"/>
    </location>
</feature>
<feature type="compositionally biased region" description="Acidic residues" evidence="2">
    <location>
        <begin position="529"/>
        <end position="543"/>
    </location>
</feature>
<dbReference type="PANTHER" id="PTHR35391">
    <property type="entry name" value="C2H2-TYPE DOMAIN-CONTAINING PROTEIN-RELATED"/>
    <property type="match status" value="1"/>
</dbReference>
<keyword evidence="5" id="KW-1185">Reference proteome</keyword>
<feature type="region of interest" description="Disordered" evidence="2">
    <location>
        <begin position="1"/>
        <end position="50"/>
    </location>
</feature>
<feature type="region of interest" description="Disordered" evidence="2">
    <location>
        <begin position="619"/>
        <end position="643"/>
    </location>
</feature>
<keyword evidence="1" id="KW-0479">Metal-binding</keyword>
<keyword evidence="1" id="KW-0863">Zinc-finger</keyword>
<accession>A0AA39XZD5</accession>
<keyword evidence="1" id="KW-0862">Zinc</keyword>
<evidence type="ECO:0000313" key="4">
    <source>
        <dbReference type="EMBL" id="KAK0643112.1"/>
    </source>
</evidence>
<feature type="compositionally biased region" description="Polar residues" evidence="2">
    <location>
        <begin position="1"/>
        <end position="22"/>
    </location>
</feature>
<feature type="region of interest" description="Disordered" evidence="2">
    <location>
        <begin position="183"/>
        <end position="216"/>
    </location>
</feature>